<dbReference type="VEuPathDB" id="VectorBase:CQUJHB002692"/>
<dbReference type="HOGENOM" id="CLU_635018_0_0_1"/>
<dbReference type="InParanoid" id="B0WCE5"/>
<evidence type="ECO:0000256" key="1">
    <source>
        <dbReference type="ARBA" id="ARBA00022598"/>
    </source>
</evidence>
<dbReference type="InterPro" id="IPR023586">
    <property type="entry name" value="Ile-tRNA-ligase_type2"/>
</dbReference>
<evidence type="ECO:0000256" key="5">
    <source>
        <dbReference type="ARBA" id="ARBA00023146"/>
    </source>
</evidence>
<evidence type="ECO:0000313" key="9">
    <source>
        <dbReference type="Proteomes" id="UP000002320"/>
    </source>
</evidence>
<dbReference type="InterPro" id="IPR014729">
    <property type="entry name" value="Rossmann-like_a/b/a_fold"/>
</dbReference>
<keyword evidence="9" id="KW-1185">Reference proteome</keyword>
<keyword evidence="1" id="KW-0436">Ligase</keyword>
<dbReference type="PANTHER" id="PTHR42780:SF1">
    <property type="entry name" value="ISOLEUCINE--TRNA LIGASE, CYTOPLASMIC"/>
    <property type="match status" value="1"/>
</dbReference>
<feature type="domain" description="Aminoacyl-tRNA synthetase class Ia" evidence="6">
    <location>
        <begin position="19"/>
        <end position="56"/>
    </location>
</feature>
<dbReference type="GO" id="GO:0004822">
    <property type="term" value="F:isoleucine-tRNA ligase activity"/>
    <property type="evidence" value="ECO:0007669"/>
    <property type="project" value="InterPro"/>
</dbReference>
<keyword evidence="2" id="KW-0547">Nucleotide-binding</keyword>
<evidence type="ECO:0000256" key="3">
    <source>
        <dbReference type="ARBA" id="ARBA00022840"/>
    </source>
</evidence>
<dbReference type="VEuPathDB" id="VectorBase:CQUJHB013807"/>
<organism>
    <name type="scientific">Culex quinquefasciatus</name>
    <name type="common">Southern house mosquito</name>
    <name type="synonym">Culex pungens</name>
    <dbReference type="NCBI Taxonomy" id="7176"/>
    <lineage>
        <taxon>Eukaryota</taxon>
        <taxon>Metazoa</taxon>
        <taxon>Ecdysozoa</taxon>
        <taxon>Arthropoda</taxon>
        <taxon>Hexapoda</taxon>
        <taxon>Insecta</taxon>
        <taxon>Pterygota</taxon>
        <taxon>Neoptera</taxon>
        <taxon>Endopterygota</taxon>
        <taxon>Diptera</taxon>
        <taxon>Nematocera</taxon>
        <taxon>Culicoidea</taxon>
        <taxon>Culicidae</taxon>
        <taxon>Culicinae</taxon>
        <taxon>Culicini</taxon>
        <taxon>Culex</taxon>
        <taxon>Culex</taxon>
    </lineage>
</organism>
<evidence type="ECO:0000259" key="6">
    <source>
        <dbReference type="Pfam" id="PF00133"/>
    </source>
</evidence>
<dbReference type="Proteomes" id="UP000002320">
    <property type="component" value="Unassembled WGS sequence"/>
</dbReference>
<evidence type="ECO:0000256" key="4">
    <source>
        <dbReference type="ARBA" id="ARBA00022917"/>
    </source>
</evidence>
<evidence type="ECO:0000313" key="8">
    <source>
        <dbReference type="EnsemblMetazoa" id="CPIJ004769-PA"/>
    </source>
</evidence>
<evidence type="ECO:0000256" key="2">
    <source>
        <dbReference type="ARBA" id="ARBA00022741"/>
    </source>
</evidence>
<dbReference type="PANTHER" id="PTHR42780">
    <property type="entry name" value="SOLEUCYL-TRNA SYNTHETASE"/>
    <property type="match status" value="1"/>
</dbReference>
<dbReference type="InterPro" id="IPR002300">
    <property type="entry name" value="aa-tRNA-synth_Ia"/>
</dbReference>
<dbReference type="SUPFAM" id="SSF52374">
    <property type="entry name" value="Nucleotidylyl transferase"/>
    <property type="match status" value="1"/>
</dbReference>
<keyword evidence="3" id="KW-0067">ATP-binding</keyword>
<dbReference type="eggNOG" id="KOG0434">
    <property type="taxonomic scope" value="Eukaryota"/>
</dbReference>
<dbReference type="Gene3D" id="3.40.50.620">
    <property type="entry name" value="HUPs"/>
    <property type="match status" value="1"/>
</dbReference>
<dbReference type="STRING" id="7176.B0WCE5"/>
<dbReference type="VEuPathDB" id="VectorBase:CPIJ004769"/>
<name>B0WCE5_CULQU</name>
<dbReference type="EnsemblMetazoa" id="CPIJ004769-RA">
    <property type="protein sequence ID" value="CPIJ004769-PA"/>
    <property type="gene ID" value="CPIJ004769"/>
</dbReference>
<dbReference type="GO" id="GO:0006428">
    <property type="term" value="P:isoleucyl-tRNA aminoacylation"/>
    <property type="evidence" value="ECO:0007669"/>
    <property type="project" value="TreeGrafter"/>
</dbReference>
<sequence length="432" mass="48088">MGNLLRVFIPENLCLLRENLNCTGLVLAADGQKMSKRKKNYPDPVKVVHKYGADAAAGRVPAVVLRQFRLGTMARPVGLILASFTDDDLARMTALTAGILRGAPSRGREAPAPIASPAATKAKAPKESTKGKVLFVGYLKWTINIQQLAALFALFGTVTAGDGQGNGSLQGFRLRPVHLPGPNCIGLVLAANGQKMNYPDPMELVHKYEADTLPQYLINSPVVRAENLRFKEDDIKDVFLLWFNKIVYRYDADRHANKHSTNRVAAGVCGQGDESVTSNMKYINLPIERAVSRKQAVFKLSCVMRDRRTVPIKYPVTESKEYLDDIKSLVNFILDELNVRDIILSSDKQKYKQSFAITAPAGLLHRARPSHRAERTSLFYQFDEQHASGRNTATTRFCKESTLREIAFDKVCMVMDMNLMVVMIARTRSNVT</sequence>
<keyword evidence="5 7" id="KW-0030">Aminoacyl-tRNA synthetase</keyword>
<evidence type="ECO:0000313" key="7">
    <source>
        <dbReference type="EMBL" id="EDS43469.1"/>
    </source>
</evidence>
<protein>
    <submittedName>
        <fullName evidence="7 8">Isoleucyl tRNA synthetase</fullName>
    </submittedName>
</protein>
<reference evidence="8" key="2">
    <citation type="submission" date="2021-02" db="UniProtKB">
        <authorList>
            <consortium name="EnsemblMetazoa"/>
        </authorList>
    </citation>
    <scope>IDENTIFICATION</scope>
    <source>
        <strain evidence="8">JHB</strain>
    </source>
</reference>
<dbReference type="Pfam" id="PF00133">
    <property type="entry name" value="tRNA-synt_1"/>
    <property type="match status" value="1"/>
</dbReference>
<keyword evidence="4" id="KW-0648">Protein biosynthesis</keyword>
<dbReference type="AlphaFoldDB" id="B0WCE5"/>
<reference evidence="7" key="1">
    <citation type="submission" date="2007-03" db="EMBL/GenBank/DDBJ databases">
        <title>Annotation of Culex pipiens quinquefasciatus.</title>
        <authorList>
            <consortium name="The Broad Institute Genome Sequencing Platform"/>
            <person name="Atkinson P.W."/>
            <person name="Hemingway J."/>
            <person name="Christensen B.M."/>
            <person name="Higgs S."/>
            <person name="Kodira C."/>
            <person name="Hannick L."/>
            <person name="Megy K."/>
            <person name="O'Leary S."/>
            <person name="Pearson M."/>
            <person name="Haas B.J."/>
            <person name="Mauceli E."/>
            <person name="Wortman J.R."/>
            <person name="Lee N.H."/>
            <person name="Guigo R."/>
            <person name="Stanke M."/>
            <person name="Alvarado L."/>
            <person name="Amedeo P."/>
            <person name="Antoine C.H."/>
            <person name="Arensburger P."/>
            <person name="Bidwell S.L."/>
            <person name="Crawford M."/>
            <person name="Camaro F."/>
            <person name="Devon K."/>
            <person name="Engels R."/>
            <person name="Hammond M."/>
            <person name="Howarth C."/>
            <person name="Koehrsen M."/>
            <person name="Lawson D."/>
            <person name="Montgomery P."/>
            <person name="Nene V."/>
            <person name="Nusbaum C."/>
            <person name="Puiu D."/>
            <person name="Romero-Severson J."/>
            <person name="Severson D.W."/>
            <person name="Shumway M."/>
            <person name="Sisk P."/>
            <person name="Stolte C."/>
            <person name="Zeng Q."/>
            <person name="Eisenstadt E."/>
            <person name="Fraser-Liggett C."/>
            <person name="Strausberg R."/>
            <person name="Galagan J."/>
            <person name="Birren B."/>
            <person name="Collins F.H."/>
        </authorList>
    </citation>
    <scope>NUCLEOTIDE SEQUENCE [LARGE SCALE GENOMIC DNA]</scope>
    <source>
        <strain evidence="7">JHB</strain>
    </source>
</reference>
<dbReference type="EMBL" id="DS231887">
    <property type="protein sequence ID" value="EDS43469.1"/>
    <property type="molecule type" value="Genomic_DNA"/>
</dbReference>
<gene>
    <name evidence="8" type="primary">6036315</name>
    <name evidence="7" type="ORF">CpipJ_CPIJ004769</name>
</gene>
<accession>B0WCE5</accession>
<dbReference type="OrthoDB" id="1706657at2759"/>
<dbReference type="KEGG" id="cqu:CpipJ_CPIJ004769"/>
<dbReference type="GO" id="GO:0005524">
    <property type="term" value="F:ATP binding"/>
    <property type="evidence" value="ECO:0007669"/>
    <property type="project" value="UniProtKB-KW"/>
</dbReference>
<proteinExistence type="predicted"/>
<dbReference type="VEuPathDB" id="VectorBase:CQUJHB000692"/>